<evidence type="ECO:0000256" key="1">
    <source>
        <dbReference type="SAM" id="MobiDB-lite"/>
    </source>
</evidence>
<reference evidence="3 4" key="1">
    <citation type="submission" date="2018-06" db="EMBL/GenBank/DDBJ databases">
        <title>Streptacidiphilus pinicola sp. nov., isolated from pine grove soil.</title>
        <authorList>
            <person name="Roh S.G."/>
            <person name="Park S."/>
            <person name="Kim M.-K."/>
            <person name="Yun B.-R."/>
            <person name="Park J."/>
            <person name="Kim M.J."/>
            <person name="Kim Y.S."/>
            <person name="Kim S.B."/>
        </authorList>
    </citation>
    <scope>NUCLEOTIDE SEQUENCE [LARGE SCALE GENOMIC DNA]</scope>
    <source>
        <strain evidence="3 4">MMS16-CNU450</strain>
    </source>
</reference>
<keyword evidence="2" id="KW-1133">Transmembrane helix</keyword>
<keyword evidence="4" id="KW-1185">Reference proteome</keyword>
<feature type="transmembrane region" description="Helical" evidence="2">
    <location>
        <begin position="50"/>
        <end position="72"/>
    </location>
</feature>
<protein>
    <recommendedName>
        <fullName evidence="5">PepSY domain-containing protein</fullName>
    </recommendedName>
</protein>
<keyword evidence="2" id="KW-0812">Transmembrane</keyword>
<evidence type="ECO:0008006" key="5">
    <source>
        <dbReference type="Google" id="ProtNLM"/>
    </source>
</evidence>
<proteinExistence type="predicted"/>
<organism evidence="3 4">
    <name type="scientific">Streptacidiphilus pinicola</name>
    <dbReference type="NCBI Taxonomy" id="2219663"/>
    <lineage>
        <taxon>Bacteria</taxon>
        <taxon>Bacillati</taxon>
        <taxon>Actinomycetota</taxon>
        <taxon>Actinomycetes</taxon>
        <taxon>Kitasatosporales</taxon>
        <taxon>Streptomycetaceae</taxon>
        <taxon>Streptacidiphilus</taxon>
    </lineage>
</organism>
<gene>
    <name evidence="3" type="ORF">DN069_30195</name>
</gene>
<accession>A0A2X0IE93</accession>
<evidence type="ECO:0000313" key="4">
    <source>
        <dbReference type="Proteomes" id="UP000248889"/>
    </source>
</evidence>
<name>A0A2X0IE93_9ACTN</name>
<evidence type="ECO:0000313" key="3">
    <source>
        <dbReference type="EMBL" id="RAG81943.1"/>
    </source>
</evidence>
<feature type="region of interest" description="Disordered" evidence="1">
    <location>
        <begin position="1"/>
        <end position="31"/>
    </location>
</feature>
<comment type="caution">
    <text evidence="3">The sequence shown here is derived from an EMBL/GenBank/DDBJ whole genome shotgun (WGS) entry which is preliminary data.</text>
</comment>
<evidence type="ECO:0000256" key="2">
    <source>
        <dbReference type="SAM" id="Phobius"/>
    </source>
</evidence>
<keyword evidence="2" id="KW-0472">Membrane</keyword>
<dbReference type="RefSeq" id="WP_111506364.1">
    <property type="nucleotide sequence ID" value="NZ_QKYN01000131.1"/>
</dbReference>
<sequence length="213" mass="20562">MSDPFEPGVAPDEPEEQVEQQEDLATLPAPALAPRRGAVRRVVSGPRSRWVAGGVVALVLIGGSAAVTAAVVHHGGERVAVAVGPDGLPGGLPGLKRVMVEGPGGPAGAVIVKGGQVVKVPGGVLSGGPDQLPAPGAVGGSAAPAPLPSLAADQAVTKAEAAVSGGKVESLASVPEQGGGSAWQAVVLGPDGVRHLVTLDGASGGVTSNTVLN</sequence>
<dbReference type="AlphaFoldDB" id="A0A2X0IE93"/>
<dbReference type="EMBL" id="QKYN01000131">
    <property type="protein sequence ID" value="RAG81943.1"/>
    <property type="molecule type" value="Genomic_DNA"/>
</dbReference>
<dbReference type="OrthoDB" id="3873873at2"/>
<dbReference type="Proteomes" id="UP000248889">
    <property type="component" value="Unassembled WGS sequence"/>
</dbReference>
<feature type="compositionally biased region" description="Acidic residues" evidence="1">
    <location>
        <begin position="12"/>
        <end position="22"/>
    </location>
</feature>